<dbReference type="AlphaFoldDB" id="A0A6P4XUK1"/>
<dbReference type="GO" id="GO:0055107">
    <property type="term" value="P:Golgi to secretory granule transport"/>
    <property type="evidence" value="ECO:0007669"/>
    <property type="project" value="TreeGrafter"/>
</dbReference>
<reference evidence="5" key="1">
    <citation type="submission" date="2025-08" db="UniProtKB">
        <authorList>
            <consortium name="RefSeq"/>
        </authorList>
    </citation>
    <scope>IDENTIFICATION</scope>
    <source>
        <tissue evidence="5">Gonad</tissue>
    </source>
</reference>
<evidence type="ECO:0000313" key="4">
    <source>
        <dbReference type="Proteomes" id="UP000515135"/>
    </source>
</evidence>
<proteinExistence type="predicted"/>
<evidence type="ECO:0000256" key="2">
    <source>
        <dbReference type="SAM" id="Coils"/>
    </source>
</evidence>
<dbReference type="Proteomes" id="UP000515135">
    <property type="component" value="Unplaced"/>
</dbReference>
<dbReference type="PANTHER" id="PTHR32123:SF13">
    <property type="entry name" value="BICAUDAL D-RELATED PROTEIN HOMOLOG"/>
    <property type="match status" value="1"/>
</dbReference>
<dbReference type="RefSeq" id="XP_019614309.1">
    <property type="nucleotide sequence ID" value="XM_019758750.1"/>
</dbReference>
<dbReference type="PANTHER" id="PTHR32123">
    <property type="entry name" value="BICD FAMILY-LIKE CARGO ADAPTER"/>
    <property type="match status" value="1"/>
</dbReference>
<dbReference type="Gene3D" id="1.10.287.1490">
    <property type="match status" value="1"/>
</dbReference>
<feature type="compositionally biased region" description="Low complexity" evidence="3">
    <location>
        <begin position="546"/>
        <end position="558"/>
    </location>
</feature>
<dbReference type="GO" id="GO:0047496">
    <property type="term" value="P:vesicle transport along microtubule"/>
    <property type="evidence" value="ECO:0007669"/>
    <property type="project" value="TreeGrafter"/>
</dbReference>
<dbReference type="InterPro" id="IPR051149">
    <property type="entry name" value="Spindly/BICDR_Dynein_Adapter"/>
</dbReference>
<keyword evidence="4" id="KW-1185">Reference proteome</keyword>
<keyword evidence="1 2" id="KW-0175">Coiled coil</keyword>
<feature type="coiled-coil region" evidence="2">
    <location>
        <begin position="409"/>
        <end position="464"/>
    </location>
</feature>
<evidence type="ECO:0000256" key="3">
    <source>
        <dbReference type="SAM" id="MobiDB-lite"/>
    </source>
</evidence>
<name>A0A6P4XUK1_BRABE</name>
<dbReference type="GeneID" id="109462217"/>
<sequence>MYACGVEWRSELDLSDKMRSPISTPIDSDDIFLHSFEMALERQNALNDSGRTVDPEDLYAQIEQKEKDLVLAAELGKALLEQNEELNRKVEKLQEDFSEKVELLEQEKYEQKQKLDRLQGEYESRLADIENDMTQYQSAARDAQSNLRAVEREKLDVIADLSDQNQRLTEQLGRACESEKQLSSQLQGLREQCKERNTSASDHMYQVDSLNAEVKVLRERNSDLERRLSDLAEERDGLESTLDASHERIMLLERQKQEMEHKRFHDDDIEEDFDGDLFYADMSHDRRSLQRSMSHREEDELHKEPQLDYVMLEASYGILCVKLSQLRNDVLEAYGQLQDLCSALRDRTDADGSSSRVEEAAEILQSDDLRPGDLLKVIETLRHYVDAMLERERAALQEKSEREGYAGSVERLQTELQSATLQLQELQQDMEEREGDIRDKEQELDDLRSKVVQQEKHISALREEREMMTGGDEALLQALKDRDSAIEKQNSMEVELAKAKIDVMNLDSQLLEAIQQKISLSQQLEDWQVDMHTLLNKKVRAELQSEEQSSKNSSSNGNGRRKFSLWH</sequence>
<feature type="coiled-coil region" evidence="2">
    <location>
        <begin position="76"/>
        <end position="178"/>
    </location>
</feature>
<accession>A0A6P4XUK1</accession>
<evidence type="ECO:0000313" key="5">
    <source>
        <dbReference type="RefSeq" id="XP_019614309.1"/>
    </source>
</evidence>
<feature type="coiled-coil region" evidence="2">
    <location>
        <begin position="207"/>
        <end position="262"/>
    </location>
</feature>
<gene>
    <name evidence="5" type="primary">LOC109462217</name>
</gene>
<feature type="region of interest" description="Disordered" evidence="3">
    <location>
        <begin position="542"/>
        <end position="567"/>
    </location>
</feature>
<organism evidence="4 5">
    <name type="scientific">Branchiostoma belcheri</name>
    <name type="common">Amphioxus</name>
    <dbReference type="NCBI Taxonomy" id="7741"/>
    <lineage>
        <taxon>Eukaryota</taxon>
        <taxon>Metazoa</taxon>
        <taxon>Chordata</taxon>
        <taxon>Cephalochordata</taxon>
        <taxon>Leptocardii</taxon>
        <taxon>Amphioxiformes</taxon>
        <taxon>Branchiostomatidae</taxon>
        <taxon>Branchiostoma</taxon>
    </lineage>
</organism>
<protein>
    <submittedName>
        <fullName evidence="5">BICD family-like cargo adapter 1 isoform X4</fullName>
    </submittedName>
</protein>
<evidence type="ECO:0000256" key="1">
    <source>
        <dbReference type="ARBA" id="ARBA00023054"/>
    </source>
</evidence>
<dbReference type="OrthoDB" id="9451547at2759"/>